<dbReference type="GO" id="GO:0022857">
    <property type="term" value="F:transmembrane transporter activity"/>
    <property type="evidence" value="ECO:0007669"/>
    <property type="project" value="InterPro"/>
</dbReference>
<dbReference type="EMBL" id="KK117167">
    <property type="protein sequence ID" value="KFM69735.1"/>
    <property type="molecule type" value="Genomic_DNA"/>
</dbReference>
<keyword evidence="4 6" id="KW-1133">Transmembrane helix</keyword>
<dbReference type="GO" id="GO:0016020">
    <property type="term" value="C:membrane"/>
    <property type="evidence" value="ECO:0007669"/>
    <property type="project" value="UniProtKB-SubCell"/>
</dbReference>
<evidence type="ECO:0000256" key="2">
    <source>
        <dbReference type="ARBA" id="ARBA00022448"/>
    </source>
</evidence>
<sequence>MVVNTDGIENDLTFSVSSELSKKNGEVPANVKKKVLTPRKIRILASVIYGNLFLGSCYSLMAPIFPAEAERKHASATAYGLVFGVYQLVMFLSAPVYGKLVVHLKPGFMMKIGMFVSGVCAITFGFLHHAPDADTFIGLAIAIRTIDALGASAFLTASYTTIGSELPEIIGRAMSLTETAFAFGLAGGPVLGGILYEESIKLINKFLFH</sequence>
<dbReference type="InterPro" id="IPR036259">
    <property type="entry name" value="MFS_trans_sf"/>
</dbReference>
<dbReference type="OMA" id="QLWISAM"/>
<dbReference type="Gene3D" id="1.20.1250.20">
    <property type="entry name" value="MFS general substrate transporter like domains"/>
    <property type="match status" value="1"/>
</dbReference>
<evidence type="ECO:0000256" key="6">
    <source>
        <dbReference type="SAM" id="Phobius"/>
    </source>
</evidence>
<dbReference type="SUPFAM" id="SSF103473">
    <property type="entry name" value="MFS general substrate transporter"/>
    <property type="match status" value="1"/>
</dbReference>
<dbReference type="InterPro" id="IPR011701">
    <property type="entry name" value="MFS"/>
</dbReference>
<feature type="domain" description="Major facilitator superfamily (MFS) profile" evidence="7">
    <location>
        <begin position="43"/>
        <end position="209"/>
    </location>
</feature>
<accession>A0A087TX96</accession>
<dbReference type="OrthoDB" id="446368at2759"/>
<feature type="transmembrane region" description="Helical" evidence="6">
    <location>
        <begin position="176"/>
        <end position="196"/>
    </location>
</feature>
<dbReference type="PROSITE" id="PS50850">
    <property type="entry name" value="MFS"/>
    <property type="match status" value="1"/>
</dbReference>
<dbReference type="InterPro" id="IPR020846">
    <property type="entry name" value="MFS_dom"/>
</dbReference>
<evidence type="ECO:0000256" key="1">
    <source>
        <dbReference type="ARBA" id="ARBA00004141"/>
    </source>
</evidence>
<evidence type="ECO:0000256" key="3">
    <source>
        <dbReference type="ARBA" id="ARBA00022692"/>
    </source>
</evidence>
<organism evidence="8 9">
    <name type="scientific">Stegodyphus mimosarum</name>
    <name type="common">African social velvet spider</name>
    <dbReference type="NCBI Taxonomy" id="407821"/>
    <lineage>
        <taxon>Eukaryota</taxon>
        <taxon>Metazoa</taxon>
        <taxon>Ecdysozoa</taxon>
        <taxon>Arthropoda</taxon>
        <taxon>Chelicerata</taxon>
        <taxon>Arachnida</taxon>
        <taxon>Araneae</taxon>
        <taxon>Araneomorphae</taxon>
        <taxon>Entelegynae</taxon>
        <taxon>Eresoidea</taxon>
        <taxon>Eresidae</taxon>
        <taxon>Stegodyphus</taxon>
    </lineage>
</organism>
<protein>
    <submittedName>
        <fullName evidence="8">MFS-type transporter</fullName>
    </submittedName>
</protein>
<keyword evidence="5 6" id="KW-0472">Membrane</keyword>
<dbReference type="InterPro" id="IPR050930">
    <property type="entry name" value="MFS_Vesicular_Transporter"/>
</dbReference>
<feature type="transmembrane region" description="Helical" evidence="6">
    <location>
        <begin position="77"/>
        <end position="100"/>
    </location>
</feature>
<feature type="transmembrane region" description="Helical" evidence="6">
    <location>
        <begin position="112"/>
        <end position="130"/>
    </location>
</feature>
<evidence type="ECO:0000256" key="4">
    <source>
        <dbReference type="ARBA" id="ARBA00022989"/>
    </source>
</evidence>
<dbReference type="PANTHER" id="PTHR23506">
    <property type="entry name" value="GH10249P"/>
    <property type="match status" value="1"/>
</dbReference>
<feature type="transmembrane region" description="Helical" evidence="6">
    <location>
        <begin position="43"/>
        <end position="65"/>
    </location>
</feature>
<keyword evidence="3 6" id="KW-0812">Transmembrane</keyword>
<gene>
    <name evidence="8" type="ORF">X975_14628</name>
</gene>
<reference evidence="8 9" key="1">
    <citation type="submission" date="2013-11" db="EMBL/GenBank/DDBJ databases">
        <title>Genome sequencing of Stegodyphus mimosarum.</title>
        <authorList>
            <person name="Bechsgaard J."/>
        </authorList>
    </citation>
    <scope>NUCLEOTIDE SEQUENCE [LARGE SCALE GENOMIC DNA]</scope>
</reference>
<evidence type="ECO:0000259" key="7">
    <source>
        <dbReference type="PROSITE" id="PS50850"/>
    </source>
</evidence>
<dbReference type="STRING" id="407821.A0A087TX96"/>
<dbReference type="Proteomes" id="UP000054359">
    <property type="component" value="Unassembled WGS sequence"/>
</dbReference>
<name>A0A087TX96_STEMI</name>
<dbReference type="PANTHER" id="PTHR23506:SF26">
    <property type="entry name" value="MFS-TYPE TRANSPORTER SLC18B1"/>
    <property type="match status" value="1"/>
</dbReference>
<evidence type="ECO:0000313" key="9">
    <source>
        <dbReference type="Proteomes" id="UP000054359"/>
    </source>
</evidence>
<feature type="transmembrane region" description="Helical" evidence="6">
    <location>
        <begin position="136"/>
        <end position="155"/>
    </location>
</feature>
<comment type="subcellular location">
    <subcellularLocation>
        <location evidence="1">Membrane</location>
        <topology evidence="1">Multi-pass membrane protein</topology>
    </subcellularLocation>
</comment>
<keyword evidence="2" id="KW-0813">Transport</keyword>
<feature type="non-terminal residue" evidence="8">
    <location>
        <position position="209"/>
    </location>
</feature>
<evidence type="ECO:0000256" key="5">
    <source>
        <dbReference type="ARBA" id="ARBA00023136"/>
    </source>
</evidence>
<proteinExistence type="predicted"/>
<keyword evidence="9" id="KW-1185">Reference proteome</keyword>
<dbReference type="Pfam" id="PF07690">
    <property type="entry name" value="MFS_1"/>
    <property type="match status" value="1"/>
</dbReference>
<dbReference type="AlphaFoldDB" id="A0A087TX96"/>
<evidence type="ECO:0000313" key="8">
    <source>
        <dbReference type="EMBL" id="KFM69735.1"/>
    </source>
</evidence>